<accession>A0ABW5XUY9</accession>
<keyword evidence="2" id="KW-1185">Reference proteome</keyword>
<evidence type="ECO:0008006" key="3">
    <source>
        <dbReference type="Google" id="ProtNLM"/>
    </source>
</evidence>
<protein>
    <recommendedName>
        <fullName evidence="3">CHAP domain-containing protein</fullName>
    </recommendedName>
</protein>
<sequence length="324" mass="34916">MKKLKLSLDQLTIDCNPISDLESISTKGGTDWVTDFFNSHDSGTYTSADWTNNSWDVTPEHVVDSSSHGSNGFFFDSGGSVVAFANAVFHSGGDTTSGNVDYAAGDDDYGSMDFMFSDKGYNDPDPYMGSGGYGDYGDSGGYGSSGSTGGGGTSRDDWGNYGGFGGPDNPIELKEVVVRSSIWLKEVVIKGGIPQGRAVDQGMNILKAISTLDQNALPKSIKRCARYVRLAMQAGGIDTSNHPPSAYQYSGYLPDWGFDTVSSSSNTNNYTPQAGDVAVFNKSANHKDGHIEMYDGSKWVSDFKQNHFMPGTSWGDNDYKIYRQ</sequence>
<dbReference type="Proteomes" id="UP001597601">
    <property type="component" value="Unassembled WGS sequence"/>
</dbReference>
<comment type="caution">
    <text evidence="1">The sequence shown here is derived from an EMBL/GenBank/DDBJ whole genome shotgun (WGS) entry which is preliminary data.</text>
</comment>
<dbReference type="Gene3D" id="3.90.1720.10">
    <property type="entry name" value="endopeptidase domain like (from Nostoc punctiforme)"/>
    <property type="match status" value="1"/>
</dbReference>
<evidence type="ECO:0000313" key="1">
    <source>
        <dbReference type="EMBL" id="MFD2866774.1"/>
    </source>
</evidence>
<proteinExistence type="predicted"/>
<dbReference type="EMBL" id="JBHUON010000035">
    <property type="protein sequence ID" value="MFD2866774.1"/>
    <property type="molecule type" value="Genomic_DNA"/>
</dbReference>
<evidence type="ECO:0000313" key="2">
    <source>
        <dbReference type="Proteomes" id="UP001597601"/>
    </source>
</evidence>
<organism evidence="1 2">
    <name type="scientific">Mucilaginibacter antarcticus</name>
    <dbReference type="NCBI Taxonomy" id="1855725"/>
    <lineage>
        <taxon>Bacteria</taxon>
        <taxon>Pseudomonadati</taxon>
        <taxon>Bacteroidota</taxon>
        <taxon>Sphingobacteriia</taxon>
        <taxon>Sphingobacteriales</taxon>
        <taxon>Sphingobacteriaceae</taxon>
        <taxon>Mucilaginibacter</taxon>
    </lineage>
</organism>
<name>A0ABW5XUY9_9SPHI</name>
<reference evidence="2" key="1">
    <citation type="journal article" date="2019" name="Int. J. Syst. Evol. Microbiol.">
        <title>The Global Catalogue of Microorganisms (GCM) 10K type strain sequencing project: providing services to taxonomists for standard genome sequencing and annotation.</title>
        <authorList>
            <consortium name="The Broad Institute Genomics Platform"/>
            <consortium name="The Broad Institute Genome Sequencing Center for Infectious Disease"/>
            <person name="Wu L."/>
            <person name="Ma J."/>
        </authorList>
    </citation>
    <scope>NUCLEOTIDE SEQUENCE [LARGE SCALE GENOMIC DNA]</scope>
    <source>
        <strain evidence="2">KCTC 52232</strain>
    </source>
</reference>
<gene>
    <name evidence="1" type="ORF">ACFSYC_18910</name>
</gene>
<dbReference type="RefSeq" id="WP_377130420.1">
    <property type="nucleotide sequence ID" value="NZ_JBHUON010000035.1"/>
</dbReference>